<sequence>MLDKSINVCAVLLLNYLTQSNEDARDVPDPRLHDYEVTLPISIILHKVIFKHKLLITKFMERVGGLSCSDLLYSDDLDGDTCLLRLGSCAQLALLCDLTAHGVRRVGNSTSS</sequence>
<evidence type="ECO:0000313" key="2">
    <source>
        <dbReference type="Proteomes" id="UP000230423"/>
    </source>
</evidence>
<dbReference type="OrthoDB" id="5846468at2759"/>
<gene>
    <name evidence="1" type="ORF">TELCIR_22270</name>
</gene>
<dbReference type="Proteomes" id="UP000230423">
    <property type="component" value="Unassembled WGS sequence"/>
</dbReference>
<dbReference type="AlphaFoldDB" id="A0A2G9TEF4"/>
<reference evidence="1 2" key="1">
    <citation type="submission" date="2015-09" db="EMBL/GenBank/DDBJ databases">
        <title>Draft genome of the parasitic nematode Teladorsagia circumcincta isolate WARC Sus (inbred).</title>
        <authorList>
            <person name="Mitreva M."/>
        </authorList>
    </citation>
    <scope>NUCLEOTIDE SEQUENCE [LARGE SCALE GENOMIC DNA]</scope>
    <source>
        <strain evidence="1 2">S</strain>
    </source>
</reference>
<keyword evidence="2" id="KW-1185">Reference proteome</keyword>
<dbReference type="EMBL" id="KZ378283">
    <property type="protein sequence ID" value="PIO56331.1"/>
    <property type="molecule type" value="Genomic_DNA"/>
</dbReference>
<name>A0A2G9TEF4_TELCI</name>
<protein>
    <submittedName>
        <fullName evidence="1">Uncharacterized protein</fullName>
    </submittedName>
</protein>
<evidence type="ECO:0000313" key="1">
    <source>
        <dbReference type="EMBL" id="PIO56331.1"/>
    </source>
</evidence>
<proteinExistence type="predicted"/>
<organism evidence="1 2">
    <name type="scientific">Teladorsagia circumcincta</name>
    <name type="common">Brown stomach worm</name>
    <name type="synonym">Ostertagia circumcincta</name>
    <dbReference type="NCBI Taxonomy" id="45464"/>
    <lineage>
        <taxon>Eukaryota</taxon>
        <taxon>Metazoa</taxon>
        <taxon>Ecdysozoa</taxon>
        <taxon>Nematoda</taxon>
        <taxon>Chromadorea</taxon>
        <taxon>Rhabditida</taxon>
        <taxon>Rhabditina</taxon>
        <taxon>Rhabditomorpha</taxon>
        <taxon>Strongyloidea</taxon>
        <taxon>Trichostrongylidae</taxon>
        <taxon>Teladorsagia</taxon>
    </lineage>
</organism>
<accession>A0A2G9TEF4</accession>